<evidence type="ECO:0000256" key="11">
    <source>
        <dbReference type="SAM" id="Phobius"/>
    </source>
</evidence>
<organism evidence="14 15">
    <name type="scientific">Desulfohalobium retbaense (strain ATCC 49708 / DSM 5692 / JCM 16813 / HR100)</name>
    <dbReference type="NCBI Taxonomy" id="485915"/>
    <lineage>
        <taxon>Bacteria</taxon>
        <taxon>Pseudomonadati</taxon>
        <taxon>Thermodesulfobacteriota</taxon>
        <taxon>Desulfovibrionia</taxon>
        <taxon>Desulfovibrionales</taxon>
        <taxon>Desulfohalobiaceae</taxon>
        <taxon>Desulfohalobium</taxon>
    </lineage>
</organism>
<dbReference type="Pfam" id="PF17203">
    <property type="entry name" value="sCache_3_2"/>
    <property type="match status" value="1"/>
</dbReference>
<protein>
    <recommendedName>
        <fullName evidence="3">histidine kinase</fullName>
        <ecNumber evidence="3">2.7.13.3</ecNumber>
    </recommendedName>
</protein>
<keyword evidence="8 14" id="KW-0418">Kinase</keyword>
<evidence type="ECO:0000256" key="10">
    <source>
        <dbReference type="ARBA" id="ARBA00023136"/>
    </source>
</evidence>
<feature type="domain" description="HAMP" evidence="13">
    <location>
        <begin position="275"/>
        <end position="304"/>
    </location>
</feature>
<dbReference type="PANTHER" id="PTHR43065:SF42">
    <property type="entry name" value="TWO-COMPONENT SENSOR PPRA"/>
    <property type="match status" value="1"/>
</dbReference>
<dbReference type="PROSITE" id="PS50109">
    <property type="entry name" value="HIS_KIN"/>
    <property type="match status" value="1"/>
</dbReference>
<dbReference type="EMBL" id="CP001734">
    <property type="protein sequence ID" value="ACV67531.1"/>
    <property type="molecule type" value="Genomic_DNA"/>
</dbReference>
<evidence type="ECO:0000256" key="7">
    <source>
        <dbReference type="ARBA" id="ARBA00022692"/>
    </source>
</evidence>
<evidence type="ECO:0000313" key="14">
    <source>
        <dbReference type="EMBL" id="ACV67531.1"/>
    </source>
</evidence>
<evidence type="ECO:0000256" key="8">
    <source>
        <dbReference type="ARBA" id="ARBA00022777"/>
    </source>
</evidence>
<keyword evidence="6" id="KW-0808">Transferase</keyword>
<feature type="domain" description="Histidine kinase" evidence="12">
    <location>
        <begin position="452"/>
        <end position="678"/>
    </location>
</feature>
<dbReference type="GO" id="GO:0005886">
    <property type="term" value="C:plasma membrane"/>
    <property type="evidence" value="ECO:0007669"/>
    <property type="project" value="UniProtKB-SubCell"/>
</dbReference>
<keyword evidence="10 11" id="KW-0472">Membrane</keyword>
<gene>
    <name evidence="14" type="ordered locus">Dret_0229</name>
</gene>
<evidence type="ECO:0000256" key="6">
    <source>
        <dbReference type="ARBA" id="ARBA00022679"/>
    </source>
</evidence>
<dbReference type="Gene3D" id="1.10.287.130">
    <property type="match status" value="1"/>
</dbReference>
<dbReference type="KEGG" id="drt:Dret_0229"/>
<dbReference type="RefSeq" id="WP_015750690.1">
    <property type="nucleotide sequence ID" value="NC_013223.1"/>
</dbReference>
<dbReference type="SUPFAM" id="SSF55785">
    <property type="entry name" value="PYP-like sensor domain (PAS domain)"/>
    <property type="match status" value="1"/>
</dbReference>
<evidence type="ECO:0000259" key="13">
    <source>
        <dbReference type="PROSITE" id="PS50885"/>
    </source>
</evidence>
<dbReference type="CDD" id="cd00082">
    <property type="entry name" value="HisKA"/>
    <property type="match status" value="1"/>
</dbReference>
<dbReference type="PRINTS" id="PR00344">
    <property type="entry name" value="BCTRLSENSOR"/>
</dbReference>
<keyword evidence="5" id="KW-0597">Phosphoprotein</keyword>
<dbReference type="EC" id="2.7.13.3" evidence="3"/>
<dbReference type="AlphaFoldDB" id="C8WZQ6"/>
<evidence type="ECO:0000256" key="5">
    <source>
        <dbReference type="ARBA" id="ARBA00022553"/>
    </source>
</evidence>
<evidence type="ECO:0000256" key="4">
    <source>
        <dbReference type="ARBA" id="ARBA00022475"/>
    </source>
</evidence>
<evidence type="ECO:0000256" key="3">
    <source>
        <dbReference type="ARBA" id="ARBA00012438"/>
    </source>
</evidence>
<proteinExistence type="predicted"/>
<dbReference type="PROSITE" id="PS50885">
    <property type="entry name" value="HAMP"/>
    <property type="match status" value="1"/>
</dbReference>
<dbReference type="SMART" id="SM00387">
    <property type="entry name" value="HATPase_c"/>
    <property type="match status" value="1"/>
</dbReference>
<name>C8WZQ6_DESRD</name>
<sequence>MLSWRWPFGRLRFRSKLGWGMAAIVLVFGLLLGHLLTDMAAHSLLEQHHKLGETVARNLARRAAEPLLATDLLRLENMVDEVTARTENAEYAFVVDAAHQVLAHSFERGFPVELIAANMPEDNRSHRQLLRSQPGLIDDFAAPVLIEGDRIGWVRVGVSRGAVSKTYTRLWMVGLGLTLAAIAFGLVLVSLFARTVARRLARLRDCAEEIVKGNLDVVSSEDNRVNCWEIMDCQMGNCPAYGEKRLRCWYQAGTLCPQCGPGGYPDKLSSCRHCPVYRRCAGDELQELAEAFDVMAATLKDYLGQIQTARQDMARQRQLLRTILDVTPDLVSLQDVNLVYQAANKAFCKYFNLEEKDIVGRTDFDIFSEAQADQNYHEDKQILVTGEALSKEIAVAGERNRRWFHILKVPVYDRDRITGLLLTARDITVVKQYQEQLVHSQKMEDLGRLAGGIAHEINTPLGIILGYTQLLLEDFEEGTQSRTDLETIEKQARICRKLVADLLGFSRQSGFTRAEMELNDSIREVISLVEHTFSLNKVWIRSDFDANIPPIEADKERLKQVWMNLFNNAFDAIGEDGFIFVRTKLCAHRRRVVVTVADTGPGIGEDDLDKIFDPFFSTKPVGKGTGLGLSVTFGIIKDHGGRINALSPAPNEYMPSEMEEQIQIGAGTVFIIELPVVDDVLPEDECEEATRHVVRSEQSSA</sequence>
<reference evidence="14 15" key="2">
    <citation type="journal article" date="2010" name="Stand. Genomic Sci.">
        <title>Complete genome sequence of Desulfohalobium retbaense type strain (HR(100)).</title>
        <authorList>
            <person name="Spring S."/>
            <person name="Nolan M."/>
            <person name="Lapidus A."/>
            <person name="Glavina Del Rio T."/>
            <person name="Copeland A."/>
            <person name="Tice H."/>
            <person name="Cheng J.F."/>
            <person name="Lucas S."/>
            <person name="Land M."/>
            <person name="Chen F."/>
            <person name="Bruce D."/>
            <person name="Goodwin L."/>
            <person name="Pitluck S."/>
            <person name="Ivanova N."/>
            <person name="Mavromatis K."/>
            <person name="Mikhailova N."/>
            <person name="Pati A."/>
            <person name="Chen A."/>
            <person name="Palaniappan K."/>
            <person name="Hauser L."/>
            <person name="Chang Y.J."/>
            <person name="Jeffries C.D."/>
            <person name="Munk C."/>
            <person name="Kiss H."/>
            <person name="Chain P."/>
            <person name="Han C."/>
            <person name="Brettin T."/>
            <person name="Detter J.C."/>
            <person name="Schuler E."/>
            <person name="Goker M."/>
            <person name="Rohde M."/>
            <person name="Bristow J."/>
            <person name="Eisen J.A."/>
            <person name="Markowitz V."/>
            <person name="Hugenholtz P."/>
            <person name="Kyrpides N.C."/>
            <person name="Klenk H.P."/>
        </authorList>
    </citation>
    <scope>NUCLEOTIDE SEQUENCE [LARGE SCALE GENOMIC DNA]</scope>
    <source>
        <strain evidence="14 15">DSM 5692</strain>
    </source>
</reference>
<keyword evidence="7 11" id="KW-0812">Transmembrane</keyword>
<dbReference type="InterPro" id="IPR003594">
    <property type="entry name" value="HATPase_dom"/>
</dbReference>
<evidence type="ECO:0000256" key="9">
    <source>
        <dbReference type="ARBA" id="ARBA00022989"/>
    </source>
</evidence>
<dbReference type="Gene3D" id="3.30.450.20">
    <property type="entry name" value="PAS domain"/>
    <property type="match status" value="1"/>
</dbReference>
<dbReference type="CDD" id="cd00130">
    <property type="entry name" value="PAS"/>
    <property type="match status" value="1"/>
</dbReference>
<dbReference type="Pfam" id="PF08448">
    <property type="entry name" value="PAS_4"/>
    <property type="match status" value="1"/>
</dbReference>
<keyword evidence="15" id="KW-1185">Reference proteome</keyword>
<dbReference type="PANTHER" id="PTHR43065">
    <property type="entry name" value="SENSOR HISTIDINE KINASE"/>
    <property type="match status" value="1"/>
</dbReference>
<feature type="transmembrane region" description="Helical" evidence="11">
    <location>
        <begin position="170"/>
        <end position="193"/>
    </location>
</feature>
<dbReference type="InterPro" id="IPR000014">
    <property type="entry name" value="PAS"/>
</dbReference>
<comment type="catalytic activity">
    <reaction evidence="1">
        <text>ATP + protein L-histidine = ADP + protein N-phospho-L-histidine.</text>
        <dbReference type="EC" id="2.7.13.3"/>
    </reaction>
</comment>
<dbReference type="InterPro" id="IPR004358">
    <property type="entry name" value="Sig_transdc_His_kin-like_C"/>
</dbReference>
<dbReference type="NCBIfam" id="TIGR00229">
    <property type="entry name" value="sensory_box"/>
    <property type="match status" value="1"/>
</dbReference>
<dbReference type="SUPFAM" id="SSF47384">
    <property type="entry name" value="Homodimeric domain of signal transducing histidine kinase"/>
    <property type="match status" value="1"/>
</dbReference>
<dbReference type="InterPro" id="IPR033463">
    <property type="entry name" value="sCache_3"/>
</dbReference>
<dbReference type="InterPro" id="IPR003660">
    <property type="entry name" value="HAMP_dom"/>
</dbReference>
<dbReference type="STRING" id="485915.Dret_0229"/>
<dbReference type="InterPro" id="IPR005467">
    <property type="entry name" value="His_kinase_dom"/>
</dbReference>
<evidence type="ECO:0000259" key="12">
    <source>
        <dbReference type="PROSITE" id="PS50109"/>
    </source>
</evidence>
<dbReference type="InterPro" id="IPR013656">
    <property type="entry name" value="PAS_4"/>
</dbReference>
<dbReference type="SMART" id="SM00388">
    <property type="entry name" value="HisKA"/>
    <property type="match status" value="1"/>
</dbReference>
<dbReference type="InterPro" id="IPR036890">
    <property type="entry name" value="HATPase_C_sf"/>
</dbReference>
<dbReference type="OrthoDB" id="9805967at2"/>
<dbReference type="InterPro" id="IPR003661">
    <property type="entry name" value="HisK_dim/P_dom"/>
</dbReference>
<dbReference type="Gene3D" id="3.30.565.10">
    <property type="entry name" value="Histidine kinase-like ATPase, C-terminal domain"/>
    <property type="match status" value="1"/>
</dbReference>
<dbReference type="eggNOG" id="COG5000">
    <property type="taxonomic scope" value="Bacteria"/>
</dbReference>
<keyword evidence="4" id="KW-1003">Cell membrane</keyword>
<evidence type="ECO:0000313" key="15">
    <source>
        <dbReference type="Proteomes" id="UP000001052"/>
    </source>
</evidence>
<dbReference type="Gene3D" id="6.10.340.10">
    <property type="match status" value="1"/>
</dbReference>
<comment type="subcellular location">
    <subcellularLocation>
        <location evidence="2">Cell membrane</location>
        <topology evidence="2">Multi-pass membrane protein</topology>
    </subcellularLocation>
</comment>
<dbReference type="GO" id="GO:0000155">
    <property type="term" value="F:phosphorelay sensor kinase activity"/>
    <property type="evidence" value="ECO:0007669"/>
    <property type="project" value="InterPro"/>
</dbReference>
<evidence type="ECO:0000256" key="2">
    <source>
        <dbReference type="ARBA" id="ARBA00004651"/>
    </source>
</evidence>
<accession>C8WZQ6</accession>
<dbReference type="SUPFAM" id="SSF55874">
    <property type="entry name" value="ATPase domain of HSP90 chaperone/DNA topoisomerase II/histidine kinase"/>
    <property type="match status" value="1"/>
</dbReference>
<dbReference type="Pfam" id="PF00512">
    <property type="entry name" value="HisKA"/>
    <property type="match status" value="1"/>
</dbReference>
<dbReference type="InterPro" id="IPR035965">
    <property type="entry name" value="PAS-like_dom_sf"/>
</dbReference>
<dbReference type="Proteomes" id="UP000001052">
    <property type="component" value="Chromosome"/>
</dbReference>
<dbReference type="HOGENOM" id="CLU_426245_0_0_7"/>
<dbReference type="Pfam" id="PF02518">
    <property type="entry name" value="HATPase_c"/>
    <property type="match status" value="1"/>
</dbReference>
<dbReference type="InterPro" id="IPR036097">
    <property type="entry name" value="HisK_dim/P_sf"/>
</dbReference>
<dbReference type="SMART" id="SM00091">
    <property type="entry name" value="PAS"/>
    <property type="match status" value="1"/>
</dbReference>
<keyword evidence="9 11" id="KW-1133">Transmembrane helix</keyword>
<reference evidence="15" key="1">
    <citation type="submission" date="2009-09" db="EMBL/GenBank/DDBJ databases">
        <title>The complete chromosome of Desulfohalobium retbaense DSM 5692.</title>
        <authorList>
            <consortium name="US DOE Joint Genome Institute (JGI-PGF)"/>
            <person name="Lucas S."/>
            <person name="Copeland A."/>
            <person name="Lapidus A."/>
            <person name="Glavina del Rio T."/>
            <person name="Dalin E."/>
            <person name="Tice H."/>
            <person name="Bruce D."/>
            <person name="Goodwin L."/>
            <person name="Pitluck S."/>
            <person name="Kyrpides N."/>
            <person name="Mavromatis K."/>
            <person name="Ivanova N."/>
            <person name="Mikhailova N."/>
            <person name="Munk A.C."/>
            <person name="Brettin T."/>
            <person name="Detter J.C."/>
            <person name="Han C."/>
            <person name="Tapia R."/>
            <person name="Larimer F."/>
            <person name="Land M."/>
            <person name="Hauser L."/>
            <person name="Markowitz V."/>
            <person name="Cheng J.-F."/>
            <person name="Hugenholtz P."/>
            <person name="Woyke T."/>
            <person name="Wu D."/>
            <person name="Spring S."/>
            <person name="Klenk H.-P."/>
            <person name="Eisen J.A."/>
        </authorList>
    </citation>
    <scope>NUCLEOTIDE SEQUENCE [LARGE SCALE GENOMIC DNA]</scope>
    <source>
        <strain evidence="15">DSM 5692</strain>
    </source>
</reference>
<evidence type="ECO:0000256" key="1">
    <source>
        <dbReference type="ARBA" id="ARBA00000085"/>
    </source>
</evidence>